<dbReference type="GO" id="GO:0022857">
    <property type="term" value="F:transmembrane transporter activity"/>
    <property type="evidence" value="ECO:0007669"/>
    <property type="project" value="InterPro"/>
</dbReference>
<feature type="transmembrane region" description="Helical" evidence="5">
    <location>
        <begin position="21"/>
        <end position="46"/>
    </location>
</feature>
<sequence>MSPVSEYLENILIECGGFGKFQILLTSIILLSKISLTWSLLMMAFAGATPDWWCESPNYDLNISSLVPNLTIAIRTKALCNVNISGSTHACPSTTFTSKMNTIVSEWNLVCDKKWIPATISTIQMSGVLISGLLSGQFADIAGRKPTYFASLVILSLANILAGFSNSWIIILPESFRWLVSHGKLKEASKIVEDIARMNGKPMPSLDSLKALLKKDTSIMYSKKYNFMDLCRSREVIRRTLLLTVAWMTCGFGFYAILYGVDQLTGDIYINLFLLSVVEIPANLSLWGLQNRIGRRWTTSAFFFLGFISNICVAIVQFIEMDETPQSQLINGLSIFGKMAVSAAWSSLFIFTTELYPTVIRYLNIT</sequence>
<feature type="transmembrane region" description="Helical" evidence="5">
    <location>
        <begin position="301"/>
        <end position="319"/>
    </location>
</feature>
<dbReference type="InterPro" id="IPR036259">
    <property type="entry name" value="MFS_trans_sf"/>
</dbReference>
<comment type="caution">
    <text evidence="6">The sequence shown here is derived from an EMBL/GenBank/DDBJ whole genome shotgun (WGS) entry which is preliminary data.</text>
</comment>
<dbReference type="EMBL" id="VSWD01000009">
    <property type="protein sequence ID" value="KAK3093609.1"/>
    <property type="molecule type" value="Genomic_DNA"/>
</dbReference>
<evidence type="ECO:0000256" key="2">
    <source>
        <dbReference type="ARBA" id="ARBA00022692"/>
    </source>
</evidence>
<dbReference type="Gene3D" id="1.20.1250.20">
    <property type="entry name" value="MFS general substrate transporter like domains"/>
    <property type="match status" value="2"/>
</dbReference>
<keyword evidence="4 5" id="KW-0472">Membrane</keyword>
<protein>
    <submittedName>
        <fullName evidence="6">Uncharacterized protein</fullName>
    </submittedName>
</protein>
<dbReference type="PANTHER" id="PTHR24064">
    <property type="entry name" value="SOLUTE CARRIER FAMILY 22 MEMBER"/>
    <property type="match status" value="1"/>
</dbReference>
<dbReference type="Pfam" id="PF00083">
    <property type="entry name" value="Sugar_tr"/>
    <property type="match status" value="1"/>
</dbReference>
<evidence type="ECO:0000256" key="4">
    <source>
        <dbReference type="ARBA" id="ARBA00023136"/>
    </source>
</evidence>
<comment type="subcellular location">
    <subcellularLocation>
        <location evidence="1">Membrane</location>
        <topology evidence="1">Multi-pass membrane protein</topology>
    </subcellularLocation>
</comment>
<organism evidence="6 7">
    <name type="scientific">Pinctada imbricata</name>
    <name type="common">Atlantic pearl-oyster</name>
    <name type="synonym">Pinctada martensii</name>
    <dbReference type="NCBI Taxonomy" id="66713"/>
    <lineage>
        <taxon>Eukaryota</taxon>
        <taxon>Metazoa</taxon>
        <taxon>Spiralia</taxon>
        <taxon>Lophotrochozoa</taxon>
        <taxon>Mollusca</taxon>
        <taxon>Bivalvia</taxon>
        <taxon>Autobranchia</taxon>
        <taxon>Pteriomorphia</taxon>
        <taxon>Pterioida</taxon>
        <taxon>Pterioidea</taxon>
        <taxon>Pteriidae</taxon>
        <taxon>Pinctada</taxon>
    </lineage>
</organism>
<evidence type="ECO:0000313" key="6">
    <source>
        <dbReference type="EMBL" id="KAK3093609.1"/>
    </source>
</evidence>
<proteinExistence type="predicted"/>
<keyword evidence="2 5" id="KW-0812">Transmembrane</keyword>
<gene>
    <name evidence="6" type="ORF">FSP39_018059</name>
</gene>
<name>A0AA89BS80_PINIB</name>
<dbReference type="Proteomes" id="UP001186944">
    <property type="component" value="Unassembled WGS sequence"/>
</dbReference>
<evidence type="ECO:0000313" key="7">
    <source>
        <dbReference type="Proteomes" id="UP001186944"/>
    </source>
</evidence>
<feature type="transmembrane region" description="Helical" evidence="5">
    <location>
        <begin position="339"/>
        <end position="363"/>
    </location>
</feature>
<dbReference type="GO" id="GO:0016020">
    <property type="term" value="C:membrane"/>
    <property type="evidence" value="ECO:0007669"/>
    <property type="project" value="UniProtKB-SubCell"/>
</dbReference>
<feature type="transmembrane region" description="Helical" evidence="5">
    <location>
        <begin position="268"/>
        <end position="289"/>
    </location>
</feature>
<dbReference type="AlphaFoldDB" id="A0AA89BS80"/>
<keyword evidence="3 5" id="KW-1133">Transmembrane helix</keyword>
<keyword evidence="7" id="KW-1185">Reference proteome</keyword>
<evidence type="ECO:0000256" key="5">
    <source>
        <dbReference type="SAM" id="Phobius"/>
    </source>
</evidence>
<evidence type="ECO:0000256" key="1">
    <source>
        <dbReference type="ARBA" id="ARBA00004141"/>
    </source>
</evidence>
<accession>A0AA89BS80</accession>
<feature type="transmembrane region" description="Helical" evidence="5">
    <location>
        <begin position="148"/>
        <end position="172"/>
    </location>
</feature>
<dbReference type="InterPro" id="IPR005828">
    <property type="entry name" value="MFS_sugar_transport-like"/>
</dbReference>
<feature type="transmembrane region" description="Helical" evidence="5">
    <location>
        <begin position="241"/>
        <end position="262"/>
    </location>
</feature>
<evidence type="ECO:0000256" key="3">
    <source>
        <dbReference type="ARBA" id="ARBA00022989"/>
    </source>
</evidence>
<dbReference type="SUPFAM" id="SSF103473">
    <property type="entry name" value="MFS general substrate transporter"/>
    <property type="match status" value="2"/>
</dbReference>
<reference evidence="6" key="1">
    <citation type="submission" date="2019-08" db="EMBL/GenBank/DDBJ databases">
        <title>The improved chromosome-level genome for the pearl oyster Pinctada fucata martensii using PacBio sequencing and Hi-C.</title>
        <authorList>
            <person name="Zheng Z."/>
        </authorList>
    </citation>
    <scope>NUCLEOTIDE SEQUENCE</scope>
    <source>
        <strain evidence="6">ZZ-2019</strain>
        <tissue evidence="6">Adductor muscle</tissue>
    </source>
</reference>